<dbReference type="Gene3D" id="1.10.10.10">
    <property type="entry name" value="Winged helix-like DNA-binding domain superfamily/Winged helix DNA-binding domain"/>
    <property type="match status" value="1"/>
</dbReference>
<dbReference type="InterPro" id="IPR036390">
    <property type="entry name" value="WH_DNA-bd_sf"/>
</dbReference>
<dbReference type="Proteomes" id="UP000185161">
    <property type="component" value="Chromosome"/>
</dbReference>
<protein>
    <submittedName>
        <fullName evidence="3">Transcriptional regulator</fullName>
    </submittedName>
</protein>
<accession>A0A1L6JB94</accession>
<dbReference type="CDD" id="cd00090">
    <property type="entry name" value="HTH_ARSR"/>
    <property type="match status" value="1"/>
</dbReference>
<evidence type="ECO:0000313" key="2">
    <source>
        <dbReference type="EMBL" id="APR53195.1"/>
    </source>
</evidence>
<keyword evidence="4" id="KW-1185">Reference proteome</keyword>
<evidence type="ECO:0000259" key="1">
    <source>
        <dbReference type="PROSITE" id="PS50987"/>
    </source>
</evidence>
<evidence type="ECO:0000313" key="4">
    <source>
        <dbReference type="Proteomes" id="UP000185161"/>
    </source>
</evidence>
<dbReference type="PRINTS" id="PR00778">
    <property type="entry name" value="HTHARSR"/>
</dbReference>
<dbReference type="InterPro" id="IPR036388">
    <property type="entry name" value="WH-like_DNA-bd_sf"/>
</dbReference>
<dbReference type="RefSeq" id="WP_075151866.1">
    <property type="nucleotide sequence ID" value="NZ_QLJC01000003.1"/>
</dbReference>
<dbReference type="PANTHER" id="PTHR38600">
    <property type="entry name" value="TRANSCRIPTIONAL REGULATORY PROTEIN"/>
    <property type="match status" value="1"/>
</dbReference>
<reference evidence="3 5" key="3">
    <citation type="submission" date="2018-07" db="EMBL/GenBank/DDBJ databases">
        <title>Genomic and Epidemiologic Investigation of an Indolent Hospital Outbreak.</title>
        <authorList>
            <person name="Johnson R.C."/>
            <person name="Deming C."/>
            <person name="Conlan S."/>
            <person name="Zellmer C.J."/>
            <person name="Michelin A.V."/>
            <person name="Lee-Lin S."/>
            <person name="Thomas P.J."/>
            <person name="Park M."/>
            <person name="Weingarten R.A."/>
            <person name="Less J."/>
            <person name="Dekker J.P."/>
            <person name="Frank K.M."/>
            <person name="Musser K.A."/>
            <person name="Mcquiston J.R."/>
            <person name="Henderson D.K."/>
            <person name="Lau A.F."/>
            <person name="Palmore T.N."/>
            <person name="Segre J.A."/>
        </authorList>
    </citation>
    <scope>NUCLEOTIDE SEQUENCE [LARGE SCALE GENOMIC DNA]</scope>
    <source>
        <strain evidence="3 5">SK-NIH.Env10_0317</strain>
    </source>
</reference>
<dbReference type="EMBL" id="CP018820">
    <property type="protein sequence ID" value="APR53195.1"/>
    <property type="molecule type" value="Genomic_DNA"/>
</dbReference>
<dbReference type="SUPFAM" id="SSF46785">
    <property type="entry name" value="Winged helix' DNA-binding domain"/>
    <property type="match status" value="1"/>
</dbReference>
<dbReference type="InterPro" id="IPR001845">
    <property type="entry name" value="HTH_ArsR_DNA-bd_dom"/>
</dbReference>
<feature type="domain" description="HTH arsR-type" evidence="1">
    <location>
        <begin position="1"/>
        <end position="95"/>
    </location>
</feature>
<sequence length="113" mass="12614">MNMQDEQIDVVFSALANPVRRKVLSILLAKQAVPASELAGAFDLTRSSVSEHLGLMEKAGLVSAIKVGRQRLYRLEPEPLLSAMEWLEVYRTFWLTRTNELRILLDSGEADAG</sequence>
<evidence type="ECO:0000313" key="3">
    <source>
        <dbReference type="EMBL" id="RSV04772.1"/>
    </source>
</evidence>
<organism evidence="2 4">
    <name type="scientific">Sphingomonas koreensis</name>
    <dbReference type="NCBI Taxonomy" id="93064"/>
    <lineage>
        <taxon>Bacteria</taxon>
        <taxon>Pseudomonadati</taxon>
        <taxon>Pseudomonadota</taxon>
        <taxon>Alphaproteobacteria</taxon>
        <taxon>Sphingomonadales</taxon>
        <taxon>Sphingomonadaceae</taxon>
        <taxon>Sphingomonas</taxon>
    </lineage>
</organism>
<proteinExistence type="predicted"/>
<dbReference type="InterPro" id="IPR011991">
    <property type="entry name" value="ArsR-like_HTH"/>
</dbReference>
<dbReference type="KEGG" id="skr:BRX40_12850"/>
<reference evidence="2" key="1">
    <citation type="submission" date="2016-12" db="EMBL/GenBank/DDBJ databases">
        <title>Whole genome sequencing of Sphingomonas koreensis.</title>
        <authorList>
            <person name="Conlan S."/>
            <person name="Thomas P.J."/>
            <person name="Mullikin J."/>
            <person name="Palmore T.N."/>
            <person name="Frank K.M."/>
            <person name="Segre J.A."/>
        </authorList>
    </citation>
    <scope>NUCLEOTIDE SEQUENCE</scope>
    <source>
        <strain evidence="2">ABOJV</strain>
    </source>
</reference>
<name>A0A1L6JB94_9SPHN</name>
<dbReference type="PROSITE" id="PS50987">
    <property type="entry name" value="HTH_ARSR_2"/>
    <property type="match status" value="1"/>
</dbReference>
<dbReference type="AlphaFoldDB" id="A0A1L6JB94"/>
<dbReference type="Proteomes" id="UP000286681">
    <property type="component" value="Unassembled WGS sequence"/>
</dbReference>
<dbReference type="NCBIfam" id="NF033788">
    <property type="entry name" value="HTH_metalloreg"/>
    <property type="match status" value="1"/>
</dbReference>
<dbReference type="OrthoDB" id="7391478at2"/>
<dbReference type="Pfam" id="PF12840">
    <property type="entry name" value="HTH_20"/>
    <property type="match status" value="1"/>
</dbReference>
<dbReference type="GO" id="GO:0003700">
    <property type="term" value="F:DNA-binding transcription factor activity"/>
    <property type="evidence" value="ECO:0007669"/>
    <property type="project" value="InterPro"/>
</dbReference>
<dbReference type="STRING" id="93064.BRX40_12850"/>
<reference evidence="4" key="2">
    <citation type="submission" date="2016-12" db="EMBL/GenBank/DDBJ databases">
        <title>Whole genome sequencing of Sphingomonas sp. ABOJV.</title>
        <authorList>
            <person name="Conlan S."/>
            <person name="Thomas P.J."/>
            <person name="Mullikin J."/>
            <person name="Palmore T.N."/>
            <person name="Frank K.M."/>
            <person name="Segre J.A."/>
        </authorList>
    </citation>
    <scope>NUCLEOTIDE SEQUENCE [LARGE SCALE GENOMIC DNA]</scope>
    <source>
        <strain evidence="4">ABOJV</strain>
    </source>
</reference>
<dbReference type="PANTHER" id="PTHR38600:SF1">
    <property type="entry name" value="TRANSCRIPTIONAL REGULATORY PROTEIN"/>
    <property type="match status" value="1"/>
</dbReference>
<gene>
    <name evidence="2" type="ORF">BRX40_12850</name>
    <name evidence="3" type="ORF">CA257_07630</name>
</gene>
<dbReference type="SMART" id="SM00418">
    <property type="entry name" value="HTH_ARSR"/>
    <property type="match status" value="1"/>
</dbReference>
<dbReference type="EMBL" id="QQWO01000005">
    <property type="protein sequence ID" value="RSV04772.1"/>
    <property type="molecule type" value="Genomic_DNA"/>
</dbReference>
<evidence type="ECO:0000313" key="5">
    <source>
        <dbReference type="Proteomes" id="UP000286681"/>
    </source>
</evidence>